<dbReference type="EMBL" id="SHLA01000001">
    <property type="protein sequence ID" value="RZU62749.1"/>
    <property type="molecule type" value="Genomic_DNA"/>
</dbReference>
<accession>A0A4Q8AGG4</accession>
<evidence type="ECO:0000313" key="5">
    <source>
        <dbReference type="EMBL" id="RZU62749.1"/>
    </source>
</evidence>
<feature type="region of interest" description="Disordered" evidence="3">
    <location>
        <begin position="1"/>
        <end position="24"/>
    </location>
</feature>
<dbReference type="InterPro" id="IPR050109">
    <property type="entry name" value="HTH-type_TetR-like_transc_reg"/>
</dbReference>
<feature type="DNA-binding region" description="H-T-H motif" evidence="2">
    <location>
        <begin position="45"/>
        <end position="64"/>
    </location>
</feature>
<evidence type="ECO:0000256" key="2">
    <source>
        <dbReference type="PROSITE-ProRule" id="PRU00335"/>
    </source>
</evidence>
<dbReference type="Proteomes" id="UP000292685">
    <property type="component" value="Unassembled WGS sequence"/>
</dbReference>
<evidence type="ECO:0000256" key="1">
    <source>
        <dbReference type="ARBA" id="ARBA00023125"/>
    </source>
</evidence>
<dbReference type="AlphaFoldDB" id="A0A4Q8AGG4"/>
<sequence length="213" mass="23336">MSDKRTRARRAAHSPRPGGAGDARRDALLQAAVRVVIREGASGASVRAIAEEASVSPGSVLYYYDGVDDLVDRALEAVMDRFHDRRLKVVAGGRRPVEKLAEMIHLGVPDDVGDELRSVYESIGTARTRPETRRMHCQVVERQVTLYRSLLEVGTESEDFAPQHDVGLIARNLVALEDAYDLYPQLGLSLTGAERRAGVRAYAELALQCTLPG</sequence>
<keyword evidence="6" id="KW-1185">Reference proteome</keyword>
<evidence type="ECO:0000313" key="6">
    <source>
        <dbReference type="Proteomes" id="UP000292685"/>
    </source>
</evidence>
<evidence type="ECO:0000256" key="3">
    <source>
        <dbReference type="SAM" id="MobiDB-lite"/>
    </source>
</evidence>
<comment type="caution">
    <text evidence="5">The sequence shown here is derived from an EMBL/GenBank/DDBJ whole genome shotgun (WGS) entry which is preliminary data.</text>
</comment>
<keyword evidence="1 2" id="KW-0238">DNA-binding</keyword>
<gene>
    <name evidence="5" type="ORF">EV380_2351</name>
</gene>
<dbReference type="InterPro" id="IPR009057">
    <property type="entry name" value="Homeodomain-like_sf"/>
</dbReference>
<feature type="domain" description="HTH tetR-type" evidence="4">
    <location>
        <begin position="22"/>
        <end position="82"/>
    </location>
</feature>
<dbReference type="Gene3D" id="1.10.357.10">
    <property type="entry name" value="Tetracycline Repressor, domain 2"/>
    <property type="match status" value="1"/>
</dbReference>
<dbReference type="PANTHER" id="PTHR30055:SF226">
    <property type="entry name" value="HTH-TYPE TRANSCRIPTIONAL REGULATOR PKSA"/>
    <property type="match status" value="1"/>
</dbReference>
<dbReference type="GO" id="GO:0003700">
    <property type="term" value="F:DNA-binding transcription factor activity"/>
    <property type="evidence" value="ECO:0007669"/>
    <property type="project" value="TreeGrafter"/>
</dbReference>
<proteinExistence type="predicted"/>
<reference evidence="5 6" key="1">
    <citation type="submission" date="2019-02" db="EMBL/GenBank/DDBJ databases">
        <title>Sequencing the genomes of 1000 actinobacteria strains.</title>
        <authorList>
            <person name="Klenk H.-P."/>
        </authorList>
    </citation>
    <scope>NUCLEOTIDE SEQUENCE [LARGE SCALE GENOMIC DNA]</scope>
    <source>
        <strain evidence="5 6">DSM 17364</strain>
    </source>
</reference>
<dbReference type="OrthoDB" id="3288227at2"/>
<dbReference type="Pfam" id="PF00440">
    <property type="entry name" value="TetR_N"/>
    <property type="match status" value="1"/>
</dbReference>
<dbReference type="GO" id="GO:0000976">
    <property type="term" value="F:transcription cis-regulatory region binding"/>
    <property type="evidence" value="ECO:0007669"/>
    <property type="project" value="TreeGrafter"/>
</dbReference>
<organism evidence="5 6">
    <name type="scientific">Zhihengliuella halotolerans</name>
    <dbReference type="NCBI Taxonomy" id="370736"/>
    <lineage>
        <taxon>Bacteria</taxon>
        <taxon>Bacillati</taxon>
        <taxon>Actinomycetota</taxon>
        <taxon>Actinomycetes</taxon>
        <taxon>Micrococcales</taxon>
        <taxon>Micrococcaceae</taxon>
        <taxon>Zhihengliuella</taxon>
    </lineage>
</organism>
<dbReference type="SUPFAM" id="SSF46689">
    <property type="entry name" value="Homeodomain-like"/>
    <property type="match status" value="1"/>
</dbReference>
<protein>
    <submittedName>
        <fullName evidence="5">TetR family transcriptional regulator</fullName>
    </submittedName>
</protein>
<evidence type="ECO:0000259" key="4">
    <source>
        <dbReference type="PROSITE" id="PS50977"/>
    </source>
</evidence>
<dbReference type="InterPro" id="IPR001647">
    <property type="entry name" value="HTH_TetR"/>
</dbReference>
<dbReference type="PANTHER" id="PTHR30055">
    <property type="entry name" value="HTH-TYPE TRANSCRIPTIONAL REGULATOR RUTR"/>
    <property type="match status" value="1"/>
</dbReference>
<dbReference type="RefSeq" id="WP_130451282.1">
    <property type="nucleotide sequence ID" value="NZ_SHLA01000001.1"/>
</dbReference>
<dbReference type="PROSITE" id="PS50977">
    <property type="entry name" value="HTH_TETR_2"/>
    <property type="match status" value="1"/>
</dbReference>
<name>A0A4Q8AGG4_9MICC</name>
<feature type="compositionally biased region" description="Basic residues" evidence="3">
    <location>
        <begin position="1"/>
        <end position="13"/>
    </location>
</feature>